<comment type="cofactor">
    <cofactor evidence="1 13">
        <name>heme</name>
        <dbReference type="ChEBI" id="CHEBI:30413"/>
    </cofactor>
</comment>
<protein>
    <submittedName>
        <fullName evidence="15">Cytochrome P450</fullName>
    </submittedName>
</protein>
<evidence type="ECO:0000256" key="11">
    <source>
        <dbReference type="ARBA" id="ARBA00023033"/>
    </source>
</evidence>
<comment type="subcellular location">
    <subcellularLocation>
        <location evidence="2">Membrane</location>
    </subcellularLocation>
</comment>
<dbReference type="CDD" id="cd11041">
    <property type="entry name" value="CYP503A1-like"/>
    <property type="match status" value="1"/>
</dbReference>
<dbReference type="InterPro" id="IPR002403">
    <property type="entry name" value="Cyt_P450_E_grp-IV"/>
</dbReference>
<keyword evidence="8 14" id="KW-1133">Transmembrane helix</keyword>
<dbReference type="GO" id="GO:0016705">
    <property type="term" value="F:oxidoreductase activity, acting on paired donors, with incorporation or reduction of molecular oxygen"/>
    <property type="evidence" value="ECO:0007669"/>
    <property type="project" value="InterPro"/>
</dbReference>
<evidence type="ECO:0000256" key="10">
    <source>
        <dbReference type="ARBA" id="ARBA00023004"/>
    </source>
</evidence>
<dbReference type="STRING" id="1448308.A0A2T2NJ64"/>
<reference evidence="15 16" key="1">
    <citation type="journal article" date="2018" name="Front. Microbiol.">
        <title>Genome-Wide Analysis of Corynespora cassiicola Leaf Fall Disease Putative Effectors.</title>
        <authorList>
            <person name="Lopez D."/>
            <person name="Ribeiro S."/>
            <person name="Label P."/>
            <person name="Fumanal B."/>
            <person name="Venisse J.S."/>
            <person name="Kohler A."/>
            <person name="de Oliveira R.R."/>
            <person name="Labutti K."/>
            <person name="Lipzen A."/>
            <person name="Lail K."/>
            <person name="Bauer D."/>
            <person name="Ohm R.A."/>
            <person name="Barry K.W."/>
            <person name="Spatafora J."/>
            <person name="Grigoriev I.V."/>
            <person name="Martin F.M."/>
            <person name="Pujade-Renaud V."/>
        </authorList>
    </citation>
    <scope>NUCLEOTIDE SEQUENCE [LARGE SCALE GENOMIC DNA]</scope>
    <source>
        <strain evidence="15 16">Philippines</strain>
    </source>
</reference>
<evidence type="ECO:0000256" key="14">
    <source>
        <dbReference type="SAM" id="Phobius"/>
    </source>
</evidence>
<evidence type="ECO:0000256" key="2">
    <source>
        <dbReference type="ARBA" id="ARBA00004370"/>
    </source>
</evidence>
<dbReference type="Proteomes" id="UP000240883">
    <property type="component" value="Unassembled WGS sequence"/>
</dbReference>
<keyword evidence="9" id="KW-0560">Oxidoreductase</keyword>
<keyword evidence="11" id="KW-0503">Monooxygenase</keyword>
<dbReference type="SUPFAM" id="SSF48264">
    <property type="entry name" value="Cytochrome P450"/>
    <property type="match status" value="1"/>
</dbReference>
<evidence type="ECO:0000256" key="1">
    <source>
        <dbReference type="ARBA" id="ARBA00001971"/>
    </source>
</evidence>
<dbReference type="GO" id="GO:0005506">
    <property type="term" value="F:iron ion binding"/>
    <property type="evidence" value="ECO:0007669"/>
    <property type="project" value="InterPro"/>
</dbReference>
<feature type="transmembrane region" description="Helical" evidence="14">
    <location>
        <begin position="15"/>
        <end position="36"/>
    </location>
</feature>
<evidence type="ECO:0000256" key="8">
    <source>
        <dbReference type="ARBA" id="ARBA00022989"/>
    </source>
</evidence>
<dbReference type="EMBL" id="KZ678137">
    <property type="protein sequence ID" value="PSN65482.1"/>
    <property type="molecule type" value="Genomic_DNA"/>
</dbReference>
<evidence type="ECO:0000256" key="7">
    <source>
        <dbReference type="ARBA" id="ARBA00022723"/>
    </source>
</evidence>
<keyword evidence="7 13" id="KW-0479">Metal-binding</keyword>
<keyword evidence="16" id="KW-1185">Reference proteome</keyword>
<dbReference type="PRINTS" id="PR00465">
    <property type="entry name" value="EP450IV"/>
</dbReference>
<organism evidence="15 16">
    <name type="scientific">Corynespora cassiicola Philippines</name>
    <dbReference type="NCBI Taxonomy" id="1448308"/>
    <lineage>
        <taxon>Eukaryota</taxon>
        <taxon>Fungi</taxon>
        <taxon>Dikarya</taxon>
        <taxon>Ascomycota</taxon>
        <taxon>Pezizomycotina</taxon>
        <taxon>Dothideomycetes</taxon>
        <taxon>Pleosporomycetidae</taxon>
        <taxon>Pleosporales</taxon>
        <taxon>Corynesporascaceae</taxon>
        <taxon>Corynespora</taxon>
    </lineage>
</organism>
<dbReference type="OrthoDB" id="1844152at2759"/>
<gene>
    <name evidence="15" type="ORF">BS50DRAFT_59616</name>
</gene>
<comment type="similarity">
    <text evidence="4">Belongs to the cytochrome P450 family.</text>
</comment>
<evidence type="ECO:0000256" key="13">
    <source>
        <dbReference type="PIRSR" id="PIRSR602403-1"/>
    </source>
</evidence>
<keyword evidence="6 14" id="KW-0812">Transmembrane</keyword>
<dbReference type="Pfam" id="PF00067">
    <property type="entry name" value="p450"/>
    <property type="match status" value="1"/>
</dbReference>
<dbReference type="GO" id="GO:0020037">
    <property type="term" value="F:heme binding"/>
    <property type="evidence" value="ECO:0007669"/>
    <property type="project" value="InterPro"/>
</dbReference>
<dbReference type="PANTHER" id="PTHR46206:SF5">
    <property type="entry name" value="P450, PUTATIVE (EUROFUNG)-RELATED"/>
    <property type="match status" value="1"/>
</dbReference>
<dbReference type="AlphaFoldDB" id="A0A2T2NJ64"/>
<comment type="pathway">
    <text evidence="3">Mycotoxin biosynthesis.</text>
</comment>
<feature type="binding site" description="axial binding residue" evidence="13">
    <location>
        <position position="444"/>
    </location>
    <ligand>
        <name>heme</name>
        <dbReference type="ChEBI" id="CHEBI:30413"/>
    </ligand>
    <ligandPart>
        <name>Fe</name>
        <dbReference type="ChEBI" id="CHEBI:18248"/>
    </ligandPart>
</feature>
<proteinExistence type="inferred from homology"/>
<evidence type="ECO:0000313" key="15">
    <source>
        <dbReference type="EMBL" id="PSN65482.1"/>
    </source>
</evidence>
<evidence type="ECO:0000256" key="3">
    <source>
        <dbReference type="ARBA" id="ARBA00004685"/>
    </source>
</evidence>
<evidence type="ECO:0000256" key="4">
    <source>
        <dbReference type="ARBA" id="ARBA00010617"/>
    </source>
</evidence>
<dbReference type="InterPro" id="IPR001128">
    <property type="entry name" value="Cyt_P450"/>
</dbReference>
<keyword evidence="10 13" id="KW-0408">Iron</keyword>
<name>A0A2T2NJ64_CORCC</name>
<keyword evidence="12 14" id="KW-0472">Membrane</keyword>
<sequence>MGAKSSSFVDREAPLSSGILIPLWLGSLLAMIHTAFESFMKRLKEDYDLITFPLRGKDIIQQAYLKSKGEAFQLLTPESRITLVSSPNHIRDIATAPNEYLSLHAAAKDILKPEYTMAGFNWHDQRGIEGVGFVRTLRTLLTNHLPKMTPGVRRIIERDFADDVGDHRSVNALTLSKRIVTNISGYAFFGQDMMENQAFMEAAYYYNEDVLYGAEILRLSPRFLVPFVGALMPMWLTRQRVFFHGLVDLIESRLNSHTSEKYNDVIQWIIETAPKDQKWSPGRMAFEVMAIWFGSVQGLATTLTFAIYNLCEHSEYIKPLRDEIQGPEGSKFMIKGEGLPLMDSFLKECSRWTPVESVTARRCALQDFSFADGTKVRKGDWVAAALGPMLRDSSLYPCPDKFDGFRFADPSHIERIAVTQPEGPSKFTDINDKWQVWGTGKITCPGRFFVSYVMKQVFFYMLENYDVSMEDAGAKHTLTWRTLTLPRPGVKVTLHRRS</sequence>
<evidence type="ECO:0000313" key="16">
    <source>
        <dbReference type="Proteomes" id="UP000240883"/>
    </source>
</evidence>
<evidence type="ECO:0000256" key="5">
    <source>
        <dbReference type="ARBA" id="ARBA00022617"/>
    </source>
</evidence>
<dbReference type="Gene3D" id="1.10.630.10">
    <property type="entry name" value="Cytochrome P450"/>
    <property type="match status" value="1"/>
</dbReference>
<evidence type="ECO:0000256" key="12">
    <source>
        <dbReference type="ARBA" id="ARBA00023136"/>
    </source>
</evidence>
<accession>A0A2T2NJ64</accession>
<dbReference type="PANTHER" id="PTHR46206">
    <property type="entry name" value="CYTOCHROME P450"/>
    <property type="match status" value="1"/>
</dbReference>
<keyword evidence="5 13" id="KW-0349">Heme</keyword>
<dbReference type="GO" id="GO:0016020">
    <property type="term" value="C:membrane"/>
    <property type="evidence" value="ECO:0007669"/>
    <property type="project" value="UniProtKB-SubCell"/>
</dbReference>
<evidence type="ECO:0000256" key="9">
    <source>
        <dbReference type="ARBA" id="ARBA00023002"/>
    </source>
</evidence>
<evidence type="ECO:0000256" key="6">
    <source>
        <dbReference type="ARBA" id="ARBA00022692"/>
    </source>
</evidence>
<dbReference type="InterPro" id="IPR036396">
    <property type="entry name" value="Cyt_P450_sf"/>
</dbReference>
<dbReference type="GO" id="GO:0004497">
    <property type="term" value="F:monooxygenase activity"/>
    <property type="evidence" value="ECO:0007669"/>
    <property type="project" value="UniProtKB-KW"/>
</dbReference>